<organism evidence="11 12">
    <name type="scientific">Ruminococcus intestinalis</name>
    <dbReference type="NCBI Taxonomy" id="2763066"/>
    <lineage>
        <taxon>Bacteria</taxon>
        <taxon>Bacillati</taxon>
        <taxon>Bacillota</taxon>
        <taxon>Clostridia</taxon>
        <taxon>Eubacteriales</taxon>
        <taxon>Oscillospiraceae</taxon>
        <taxon>Ruminococcus</taxon>
    </lineage>
</organism>
<evidence type="ECO:0000256" key="9">
    <source>
        <dbReference type="ARBA" id="ARBA00047589"/>
    </source>
</evidence>
<keyword evidence="12" id="KW-1185">Reference proteome</keyword>
<name>A0ABR7HHV2_9FIRM</name>
<evidence type="ECO:0000256" key="8">
    <source>
        <dbReference type="ARBA" id="ARBA00023315"/>
    </source>
</evidence>
<keyword evidence="5 10" id="KW-0808">Transferase</keyword>
<evidence type="ECO:0000313" key="11">
    <source>
        <dbReference type="EMBL" id="MBC5727065.1"/>
    </source>
</evidence>
<accession>A0ABR7HHV2</accession>
<evidence type="ECO:0000256" key="6">
    <source>
        <dbReference type="ARBA" id="ARBA00022723"/>
    </source>
</evidence>
<evidence type="ECO:0000256" key="5">
    <source>
        <dbReference type="ARBA" id="ARBA00022679"/>
    </source>
</evidence>
<keyword evidence="7" id="KW-0862">Zinc</keyword>
<dbReference type="EMBL" id="JACOPS010000001">
    <property type="protein sequence ID" value="MBC5727065.1"/>
    <property type="molecule type" value="Genomic_DNA"/>
</dbReference>
<evidence type="ECO:0000256" key="1">
    <source>
        <dbReference type="ARBA" id="ARBA00001947"/>
    </source>
</evidence>
<dbReference type="PANTHER" id="PTHR39453:SF1">
    <property type="entry name" value="PHOSPHATE PROPANOYLTRANSFERASE"/>
    <property type="match status" value="1"/>
</dbReference>
<evidence type="ECO:0000256" key="10">
    <source>
        <dbReference type="PIRNR" id="PIRNR010130"/>
    </source>
</evidence>
<sequence>MKIMVETSARHIHVTKEVFATLFGADATLTKKKDLSQPGQFACAEKVKVVGPKGEMMMSILGPERSATQVEVALTDARKLGIVAPVRESGDIAGTPGCKLVGPVGECEIECGVIAAKRHIHLTPEAAAEFGVTDKQIVSVKVGENTGRATTFGDVVVRVSPSYAPAMHIDTDESNAAGLSGTVDGEVIL</sequence>
<comment type="function">
    <text evidence="10">Involved in 1,2-propanediol (1,2-PD) degradation by catalyzing the conversion of propanoyl-CoA to propanoyl-phosphate.</text>
</comment>
<gene>
    <name evidence="11" type="primary">pduL</name>
    <name evidence="11" type="ORF">H8R91_00705</name>
</gene>
<protein>
    <recommendedName>
        <fullName evidence="4 10">Phosphate propanoyltransferase</fullName>
        <ecNumber evidence="3 10">2.3.1.222</ecNumber>
    </recommendedName>
</protein>
<dbReference type="Proteomes" id="UP000636755">
    <property type="component" value="Unassembled WGS sequence"/>
</dbReference>
<dbReference type="GO" id="GO:0016746">
    <property type="term" value="F:acyltransferase activity"/>
    <property type="evidence" value="ECO:0007669"/>
    <property type="project" value="UniProtKB-KW"/>
</dbReference>
<evidence type="ECO:0000256" key="7">
    <source>
        <dbReference type="ARBA" id="ARBA00022833"/>
    </source>
</evidence>
<dbReference type="NCBIfam" id="NF011652">
    <property type="entry name" value="PRK15070.1"/>
    <property type="match status" value="1"/>
</dbReference>
<dbReference type="EC" id="2.3.1.222" evidence="3 10"/>
<dbReference type="RefSeq" id="WP_186934485.1">
    <property type="nucleotide sequence ID" value="NZ_JACOPS010000001.1"/>
</dbReference>
<dbReference type="PANTHER" id="PTHR39453">
    <property type="entry name" value="PHOSPHATE PROPANOYLTRANSFERASE"/>
    <property type="match status" value="1"/>
</dbReference>
<dbReference type="InterPro" id="IPR008300">
    <property type="entry name" value="PTAC"/>
</dbReference>
<keyword evidence="6" id="KW-0479">Metal-binding</keyword>
<evidence type="ECO:0000256" key="3">
    <source>
        <dbReference type="ARBA" id="ARBA00012206"/>
    </source>
</evidence>
<evidence type="ECO:0000256" key="2">
    <source>
        <dbReference type="ARBA" id="ARBA00007342"/>
    </source>
</evidence>
<proteinExistence type="inferred from homology"/>
<reference evidence="11 12" key="1">
    <citation type="submission" date="2020-08" db="EMBL/GenBank/DDBJ databases">
        <title>Genome public.</title>
        <authorList>
            <person name="Liu C."/>
            <person name="Sun Q."/>
        </authorList>
    </citation>
    <scope>NUCLEOTIDE SEQUENCE [LARGE SCALE GENOMIC DNA]</scope>
    <source>
        <strain evidence="11 12">NSJ-71</strain>
    </source>
</reference>
<comment type="similarity">
    <text evidence="2 10">Belongs to the PduL family.</text>
</comment>
<dbReference type="PIRSF" id="PIRSF010130">
    <property type="entry name" value="PduL"/>
    <property type="match status" value="1"/>
</dbReference>
<dbReference type="Pfam" id="PF06130">
    <property type="entry name" value="PTAC"/>
    <property type="match status" value="1"/>
</dbReference>
<comment type="pathway">
    <text evidence="10">Polyol metabolism; 1,2-propanediol degradation.</text>
</comment>
<comment type="cofactor">
    <cofactor evidence="1">
        <name>Zn(2+)</name>
        <dbReference type="ChEBI" id="CHEBI:29105"/>
    </cofactor>
</comment>
<comment type="catalytic activity">
    <reaction evidence="9 10">
        <text>propanoyl-CoA + phosphate = propanoyl phosphate + CoA</text>
        <dbReference type="Rhea" id="RHEA:28046"/>
        <dbReference type="ChEBI" id="CHEBI:43474"/>
        <dbReference type="ChEBI" id="CHEBI:57287"/>
        <dbReference type="ChEBI" id="CHEBI:57392"/>
        <dbReference type="ChEBI" id="CHEBI:58933"/>
        <dbReference type="EC" id="2.3.1.222"/>
    </reaction>
</comment>
<evidence type="ECO:0000313" key="12">
    <source>
        <dbReference type="Proteomes" id="UP000636755"/>
    </source>
</evidence>
<comment type="caution">
    <text evidence="11">The sequence shown here is derived from an EMBL/GenBank/DDBJ whole genome shotgun (WGS) entry which is preliminary data.</text>
</comment>
<evidence type="ECO:0000256" key="4">
    <source>
        <dbReference type="ARBA" id="ARBA00020837"/>
    </source>
</evidence>
<keyword evidence="8 10" id="KW-0012">Acyltransferase</keyword>